<name>L9XHH5_9EURY</name>
<comment type="caution">
    <text evidence="1">The sequence shown here is derived from an EMBL/GenBank/DDBJ whole genome shotgun (WGS) entry which is preliminary data.</text>
</comment>
<dbReference type="EMBL" id="AOHZ01000014">
    <property type="protein sequence ID" value="ELY61194.1"/>
    <property type="molecule type" value="Genomic_DNA"/>
</dbReference>
<dbReference type="eggNOG" id="arCOG14585">
    <property type="taxonomic scope" value="Archaea"/>
</dbReference>
<accession>L9XHH5</accession>
<evidence type="ECO:0000313" key="1">
    <source>
        <dbReference type="EMBL" id="ELY61194.1"/>
    </source>
</evidence>
<evidence type="ECO:0000313" key="2">
    <source>
        <dbReference type="Proteomes" id="UP000011602"/>
    </source>
</evidence>
<gene>
    <name evidence="1" type="ORF">C493_02733</name>
</gene>
<dbReference type="Proteomes" id="UP000011602">
    <property type="component" value="Unassembled WGS sequence"/>
</dbReference>
<reference evidence="1 2" key="1">
    <citation type="journal article" date="2014" name="PLoS Genet.">
        <title>Phylogenetically driven sequencing of extremely halophilic archaea reveals strategies for static and dynamic osmo-response.</title>
        <authorList>
            <person name="Becker E.A."/>
            <person name="Seitzer P.M."/>
            <person name="Tritt A."/>
            <person name="Larsen D."/>
            <person name="Krusor M."/>
            <person name="Yao A.I."/>
            <person name="Wu D."/>
            <person name="Madern D."/>
            <person name="Eisen J.A."/>
            <person name="Darling A.E."/>
            <person name="Facciotti M.T."/>
        </authorList>
    </citation>
    <scope>NUCLEOTIDE SEQUENCE [LARGE SCALE GENOMIC DNA]</scope>
    <source>
        <strain evidence="1 2">JCM 12255</strain>
    </source>
</reference>
<protein>
    <submittedName>
        <fullName evidence="1">Uncharacterized protein</fullName>
    </submittedName>
</protein>
<dbReference type="RefSeq" id="WP_007257857.1">
    <property type="nucleotide sequence ID" value="NZ_AOHZ01000014.1"/>
</dbReference>
<sequence>MSDDRPGAEPSVGVHVHFGMTGTVPLRLADLYFTTDYLLVAEYGTITPVVGLLTGTPRREATRLARTYREQGLGGVRESADRTIVVPYDEIDRIVCYDGRSVAREKIAVHVTDGPPYGYRIHVPIDLEAFADGLASFPATSTLPAEIRSGIGFDPVESIRRFRRGR</sequence>
<dbReference type="AlphaFoldDB" id="L9XHH5"/>
<organism evidence="1 2">
    <name type="scientific">Natronolimnohabitans innermongolicus JCM 12255</name>
    <dbReference type="NCBI Taxonomy" id="1227499"/>
    <lineage>
        <taxon>Archaea</taxon>
        <taxon>Methanobacteriati</taxon>
        <taxon>Methanobacteriota</taxon>
        <taxon>Stenosarchaea group</taxon>
        <taxon>Halobacteria</taxon>
        <taxon>Halobacteriales</taxon>
        <taxon>Natrialbaceae</taxon>
        <taxon>Natronolimnohabitans</taxon>
    </lineage>
</organism>
<keyword evidence="2" id="KW-1185">Reference proteome</keyword>
<proteinExistence type="predicted"/>
<dbReference type="OrthoDB" id="298800at2157"/>
<dbReference type="STRING" id="1227499.C493_02733"/>